<comment type="caution">
    <text evidence="2">The sequence shown here is derived from an EMBL/GenBank/DDBJ whole genome shotgun (WGS) entry which is preliminary data.</text>
</comment>
<keyword evidence="1" id="KW-0812">Transmembrane</keyword>
<accession>A0A0F8XIQ7</accession>
<evidence type="ECO:0000256" key="1">
    <source>
        <dbReference type="SAM" id="Phobius"/>
    </source>
</evidence>
<dbReference type="AlphaFoldDB" id="A0A0F8XIQ7"/>
<dbReference type="EMBL" id="LAZR01062717">
    <property type="protein sequence ID" value="KKK60950.1"/>
    <property type="molecule type" value="Genomic_DNA"/>
</dbReference>
<feature type="transmembrane region" description="Helical" evidence="1">
    <location>
        <begin position="12"/>
        <end position="32"/>
    </location>
</feature>
<proteinExistence type="predicted"/>
<organism evidence="2">
    <name type="scientific">marine sediment metagenome</name>
    <dbReference type="NCBI Taxonomy" id="412755"/>
    <lineage>
        <taxon>unclassified sequences</taxon>
        <taxon>metagenomes</taxon>
        <taxon>ecological metagenomes</taxon>
    </lineage>
</organism>
<evidence type="ECO:0000313" key="2">
    <source>
        <dbReference type="EMBL" id="KKK60950.1"/>
    </source>
</evidence>
<name>A0A0F8XIQ7_9ZZZZ</name>
<sequence>MSKDKERHLADAISAFIIAAGLIGALAFCDLVKKNTPVTDIKEAIVFNKALTDSPAYKQCVKKDLRTIKEFRDCLKDKGAM</sequence>
<gene>
    <name evidence="2" type="ORF">LCGC14_3019270</name>
</gene>
<keyword evidence="1" id="KW-0472">Membrane</keyword>
<keyword evidence="1" id="KW-1133">Transmembrane helix</keyword>
<reference evidence="2" key="1">
    <citation type="journal article" date="2015" name="Nature">
        <title>Complex archaea that bridge the gap between prokaryotes and eukaryotes.</title>
        <authorList>
            <person name="Spang A."/>
            <person name="Saw J.H."/>
            <person name="Jorgensen S.L."/>
            <person name="Zaremba-Niedzwiedzka K."/>
            <person name="Martijn J."/>
            <person name="Lind A.E."/>
            <person name="van Eijk R."/>
            <person name="Schleper C."/>
            <person name="Guy L."/>
            <person name="Ettema T.J."/>
        </authorList>
    </citation>
    <scope>NUCLEOTIDE SEQUENCE</scope>
</reference>
<protein>
    <submittedName>
        <fullName evidence="2">Uncharacterized protein</fullName>
    </submittedName>
</protein>